<dbReference type="GO" id="GO:0005868">
    <property type="term" value="C:cytoplasmic dynein complex"/>
    <property type="evidence" value="ECO:0007669"/>
    <property type="project" value="TreeGrafter"/>
</dbReference>
<dbReference type="Proteomes" id="UP000297245">
    <property type="component" value="Unassembled WGS sequence"/>
</dbReference>
<dbReference type="PANTHER" id="PTHR21255">
    <property type="entry name" value="T-COMPLEX-ASSOCIATED-TESTIS-EXPRESSED 1/ DYNEIN LIGHT CHAIN"/>
    <property type="match status" value="1"/>
</dbReference>
<dbReference type="EMBL" id="ML179035">
    <property type="protein sequence ID" value="THV08724.1"/>
    <property type="molecule type" value="Genomic_DNA"/>
</dbReference>
<dbReference type="OrthoDB" id="10260741at2759"/>
<protein>
    <recommendedName>
        <fullName evidence="4">Topoisomerase I damage affected protein 2</fullName>
    </recommendedName>
</protein>
<evidence type="ECO:0000256" key="1">
    <source>
        <dbReference type="SAM" id="MobiDB-lite"/>
    </source>
</evidence>
<dbReference type="InterPro" id="IPR038586">
    <property type="entry name" value="Tctex-1-like_sf"/>
</dbReference>
<accession>A0A4S8N1K4</accession>
<feature type="region of interest" description="Disordered" evidence="1">
    <location>
        <begin position="1"/>
        <end position="43"/>
    </location>
</feature>
<proteinExistence type="predicted"/>
<dbReference type="GO" id="GO:0005737">
    <property type="term" value="C:cytoplasm"/>
    <property type="evidence" value="ECO:0007669"/>
    <property type="project" value="TreeGrafter"/>
</dbReference>
<dbReference type="CDD" id="cd21459">
    <property type="entry name" value="DLC-like_TCTEX1D2"/>
    <property type="match status" value="1"/>
</dbReference>
<gene>
    <name evidence="2" type="ORF">K435DRAFT_22226</name>
</gene>
<dbReference type="InterPro" id="IPR005334">
    <property type="entry name" value="Tctex-1-like"/>
</dbReference>
<dbReference type="GO" id="GO:0045505">
    <property type="term" value="F:dynein intermediate chain binding"/>
    <property type="evidence" value="ECO:0007669"/>
    <property type="project" value="TreeGrafter"/>
</dbReference>
<name>A0A4S8N1K4_DENBC</name>
<sequence>MALTSTSTSTSILSPPRTPPRSGVSSPRPSIATTPPTATPPTINAVKFDSELLKVYIKQLLSSTLQSASWPESKDRDRVKAWMKEIGERVKERMVGIQPKGFKYIVLTQINENLGQGGRADMVCHWEDSDTVAQEVFVNDSLICICIAFAVRTY</sequence>
<keyword evidence="3" id="KW-1185">Reference proteome</keyword>
<dbReference type="Gene3D" id="3.30.1140.40">
    <property type="entry name" value="Tctex-1"/>
    <property type="match status" value="1"/>
</dbReference>
<evidence type="ECO:0008006" key="4">
    <source>
        <dbReference type="Google" id="ProtNLM"/>
    </source>
</evidence>
<dbReference type="GO" id="GO:0007018">
    <property type="term" value="P:microtubule-based movement"/>
    <property type="evidence" value="ECO:0007669"/>
    <property type="project" value="TreeGrafter"/>
</dbReference>
<dbReference type="PANTHER" id="PTHR21255:SF7">
    <property type="entry name" value="DYNEIN LIGHT CHAIN TCTEX-TYPE PROTEIN 2B"/>
    <property type="match status" value="1"/>
</dbReference>
<dbReference type="AlphaFoldDB" id="A0A4S8N1K4"/>
<organism evidence="2 3">
    <name type="scientific">Dendrothele bispora (strain CBS 962.96)</name>
    <dbReference type="NCBI Taxonomy" id="1314807"/>
    <lineage>
        <taxon>Eukaryota</taxon>
        <taxon>Fungi</taxon>
        <taxon>Dikarya</taxon>
        <taxon>Basidiomycota</taxon>
        <taxon>Agaricomycotina</taxon>
        <taxon>Agaricomycetes</taxon>
        <taxon>Agaricomycetidae</taxon>
        <taxon>Agaricales</taxon>
        <taxon>Agaricales incertae sedis</taxon>
        <taxon>Dendrothele</taxon>
    </lineage>
</organism>
<evidence type="ECO:0000313" key="3">
    <source>
        <dbReference type="Proteomes" id="UP000297245"/>
    </source>
</evidence>
<evidence type="ECO:0000313" key="2">
    <source>
        <dbReference type="EMBL" id="THV08724.1"/>
    </source>
</evidence>
<dbReference type="Pfam" id="PF03645">
    <property type="entry name" value="Tctex-1"/>
    <property type="match status" value="1"/>
</dbReference>
<reference evidence="2 3" key="1">
    <citation type="journal article" date="2019" name="Nat. Ecol. Evol.">
        <title>Megaphylogeny resolves global patterns of mushroom evolution.</title>
        <authorList>
            <person name="Varga T."/>
            <person name="Krizsan K."/>
            <person name="Foldi C."/>
            <person name="Dima B."/>
            <person name="Sanchez-Garcia M."/>
            <person name="Sanchez-Ramirez S."/>
            <person name="Szollosi G.J."/>
            <person name="Szarkandi J.G."/>
            <person name="Papp V."/>
            <person name="Albert L."/>
            <person name="Andreopoulos W."/>
            <person name="Angelini C."/>
            <person name="Antonin V."/>
            <person name="Barry K.W."/>
            <person name="Bougher N.L."/>
            <person name="Buchanan P."/>
            <person name="Buyck B."/>
            <person name="Bense V."/>
            <person name="Catcheside P."/>
            <person name="Chovatia M."/>
            <person name="Cooper J."/>
            <person name="Damon W."/>
            <person name="Desjardin D."/>
            <person name="Finy P."/>
            <person name="Geml J."/>
            <person name="Haridas S."/>
            <person name="Hughes K."/>
            <person name="Justo A."/>
            <person name="Karasinski D."/>
            <person name="Kautmanova I."/>
            <person name="Kiss B."/>
            <person name="Kocsube S."/>
            <person name="Kotiranta H."/>
            <person name="LaButti K.M."/>
            <person name="Lechner B.E."/>
            <person name="Liimatainen K."/>
            <person name="Lipzen A."/>
            <person name="Lukacs Z."/>
            <person name="Mihaltcheva S."/>
            <person name="Morgado L.N."/>
            <person name="Niskanen T."/>
            <person name="Noordeloos M.E."/>
            <person name="Ohm R.A."/>
            <person name="Ortiz-Santana B."/>
            <person name="Ovrebo C."/>
            <person name="Racz N."/>
            <person name="Riley R."/>
            <person name="Savchenko A."/>
            <person name="Shiryaev A."/>
            <person name="Soop K."/>
            <person name="Spirin V."/>
            <person name="Szebenyi C."/>
            <person name="Tomsovsky M."/>
            <person name="Tulloss R.E."/>
            <person name="Uehling J."/>
            <person name="Grigoriev I.V."/>
            <person name="Vagvolgyi C."/>
            <person name="Papp T."/>
            <person name="Martin F.M."/>
            <person name="Miettinen O."/>
            <person name="Hibbett D.S."/>
            <person name="Nagy L.G."/>
        </authorList>
    </citation>
    <scope>NUCLEOTIDE SEQUENCE [LARGE SCALE GENOMIC DNA]</scope>
    <source>
        <strain evidence="2 3">CBS 962.96</strain>
    </source>
</reference>